<evidence type="ECO:0000256" key="1">
    <source>
        <dbReference type="ARBA" id="ARBA00022555"/>
    </source>
</evidence>
<organism evidence="4 5">
    <name type="scientific">Candidatus Wolfebacteria bacterium RIFCSPLOWO2_01_FULL_45_19</name>
    <dbReference type="NCBI Taxonomy" id="1802557"/>
    <lineage>
        <taxon>Bacteria</taxon>
        <taxon>Candidatus Wolfeibacteriota</taxon>
    </lineage>
</organism>
<keyword evidence="1" id="KW-0820">tRNA-binding</keyword>
<dbReference type="PANTHER" id="PTHR17224">
    <property type="entry name" value="PEPTIDYL-TRNA HYDROLASE"/>
    <property type="match status" value="1"/>
</dbReference>
<dbReference type="Pfam" id="PF01195">
    <property type="entry name" value="Pept_tRNA_hydro"/>
    <property type="match status" value="1"/>
</dbReference>
<proteinExistence type="predicted"/>
<dbReference type="NCBIfam" id="TIGR00447">
    <property type="entry name" value="pth"/>
    <property type="match status" value="1"/>
</dbReference>
<evidence type="ECO:0000313" key="5">
    <source>
        <dbReference type="Proteomes" id="UP000178946"/>
    </source>
</evidence>
<name>A0A1F8DPU9_9BACT</name>
<dbReference type="EMBL" id="MGIR01000010">
    <property type="protein sequence ID" value="OGM90644.1"/>
    <property type="molecule type" value="Genomic_DNA"/>
</dbReference>
<keyword evidence="2" id="KW-0378">Hydrolase</keyword>
<evidence type="ECO:0008006" key="6">
    <source>
        <dbReference type="Google" id="ProtNLM"/>
    </source>
</evidence>
<comment type="caution">
    <text evidence="4">The sequence shown here is derived from an EMBL/GenBank/DDBJ whole genome shotgun (WGS) entry which is preliminary data.</text>
</comment>
<dbReference type="InterPro" id="IPR036416">
    <property type="entry name" value="Pept_tRNA_hydro_sf"/>
</dbReference>
<dbReference type="Proteomes" id="UP000178946">
    <property type="component" value="Unassembled WGS sequence"/>
</dbReference>
<gene>
    <name evidence="4" type="ORF">A3A20_00865</name>
</gene>
<dbReference type="STRING" id="1802557.A3A20_00865"/>
<dbReference type="GO" id="GO:0004045">
    <property type="term" value="F:peptidyl-tRNA hydrolase activity"/>
    <property type="evidence" value="ECO:0007669"/>
    <property type="project" value="InterPro"/>
</dbReference>
<dbReference type="Gene3D" id="3.40.50.1470">
    <property type="entry name" value="Peptidyl-tRNA hydrolase"/>
    <property type="match status" value="1"/>
</dbReference>
<evidence type="ECO:0000256" key="3">
    <source>
        <dbReference type="ARBA" id="ARBA00022884"/>
    </source>
</evidence>
<keyword evidence="3" id="KW-0694">RNA-binding</keyword>
<evidence type="ECO:0000313" key="4">
    <source>
        <dbReference type="EMBL" id="OGM90644.1"/>
    </source>
</evidence>
<sequence length="174" mass="19630">MEFNSRKIKLVIGLGNPDSRYENTYHNVGFLFVDGLRKSNGLPKSQILKSDAYMNLSGSFVARELKKRGLKPDELLVVHDDSDINLDKYKFSFGRGAAGHHGIESVIKALGTKNFWRLRLGIRQETRLRQGFGGQARARANEFVLKKISSANKKTIEKTFASAMQNISRLQSKK</sequence>
<protein>
    <recommendedName>
        <fullName evidence="6">Aminoacyl-tRNA hydrolase</fullName>
    </recommendedName>
</protein>
<accession>A0A1F8DPU9</accession>
<reference evidence="4 5" key="1">
    <citation type="journal article" date="2016" name="Nat. Commun.">
        <title>Thousands of microbial genomes shed light on interconnected biogeochemical processes in an aquifer system.</title>
        <authorList>
            <person name="Anantharaman K."/>
            <person name="Brown C.T."/>
            <person name="Hug L.A."/>
            <person name="Sharon I."/>
            <person name="Castelle C.J."/>
            <person name="Probst A.J."/>
            <person name="Thomas B.C."/>
            <person name="Singh A."/>
            <person name="Wilkins M.J."/>
            <person name="Karaoz U."/>
            <person name="Brodie E.L."/>
            <person name="Williams K.H."/>
            <person name="Hubbard S.S."/>
            <person name="Banfield J.F."/>
        </authorList>
    </citation>
    <scope>NUCLEOTIDE SEQUENCE [LARGE SCALE GENOMIC DNA]</scope>
</reference>
<dbReference type="InterPro" id="IPR001328">
    <property type="entry name" value="Pept_tRNA_hydro"/>
</dbReference>
<dbReference type="SUPFAM" id="SSF53178">
    <property type="entry name" value="Peptidyl-tRNA hydrolase-like"/>
    <property type="match status" value="1"/>
</dbReference>
<dbReference type="PANTHER" id="PTHR17224:SF1">
    <property type="entry name" value="PEPTIDYL-TRNA HYDROLASE"/>
    <property type="match status" value="1"/>
</dbReference>
<dbReference type="GO" id="GO:0000049">
    <property type="term" value="F:tRNA binding"/>
    <property type="evidence" value="ECO:0007669"/>
    <property type="project" value="UniProtKB-KW"/>
</dbReference>
<evidence type="ECO:0000256" key="2">
    <source>
        <dbReference type="ARBA" id="ARBA00022801"/>
    </source>
</evidence>
<dbReference type="AlphaFoldDB" id="A0A1F8DPU9"/>